<feature type="non-terminal residue" evidence="2">
    <location>
        <position position="1"/>
    </location>
</feature>
<accession>N1PCV5</accession>
<evidence type="ECO:0000256" key="1">
    <source>
        <dbReference type="SAM" id="MobiDB-lite"/>
    </source>
</evidence>
<dbReference type="HOGENOM" id="CLU_2190153_0_0_1"/>
<feature type="region of interest" description="Disordered" evidence="1">
    <location>
        <begin position="84"/>
        <end position="109"/>
    </location>
</feature>
<dbReference type="EMBL" id="KB446544">
    <property type="protein sequence ID" value="EME40142.1"/>
    <property type="molecule type" value="Genomic_DNA"/>
</dbReference>
<name>N1PCV5_DOTSN</name>
<evidence type="ECO:0000313" key="2">
    <source>
        <dbReference type="EMBL" id="EME40142.1"/>
    </source>
</evidence>
<reference evidence="3" key="1">
    <citation type="journal article" date="2012" name="PLoS Genet.">
        <title>The genomes of the fungal plant pathogens Cladosporium fulvum and Dothistroma septosporum reveal adaptation to different hosts and lifestyles but also signatures of common ancestry.</title>
        <authorList>
            <person name="de Wit P.J.G.M."/>
            <person name="van der Burgt A."/>
            <person name="Oekmen B."/>
            <person name="Stergiopoulos I."/>
            <person name="Abd-Elsalam K.A."/>
            <person name="Aerts A.L."/>
            <person name="Bahkali A.H."/>
            <person name="Beenen H.G."/>
            <person name="Chettri P."/>
            <person name="Cox M.P."/>
            <person name="Datema E."/>
            <person name="de Vries R.P."/>
            <person name="Dhillon B."/>
            <person name="Ganley A.R."/>
            <person name="Griffiths S.A."/>
            <person name="Guo Y."/>
            <person name="Hamelin R.C."/>
            <person name="Henrissat B."/>
            <person name="Kabir M.S."/>
            <person name="Jashni M.K."/>
            <person name="Kema G."/>
            <person name="Klaubauf S."/>
            <person name="Lapidus A."/>
            <person name="Levasseur A."/>
            <person name="Lindquist E."/>
            <person name="Mehrabi R."/>
            <person name="Ohm R.A."/>
            <person name="Owen T.J."/>
            <person name="Salamov A."/>
            <person name="Schwelm A."/>
            <person name="Schijlen E."/>
            <person name="Sun H."/>
            <person name="van den Burg H.A."/>
            <person name="van Ham R.C.H.J."/>
            <person name="Zhang S."/>
            <person name="Goodwin S.B."/>
            <person name="Grigoriev I.V."/>
            <person name="Collemare J."/>
            <person name="Bradshaw R.E."/>
        </authorList>
    </citation>
    <scope>NUCLEOTIDE SEQUENCE [LARGE SCALE GENOMIC DNA]</scope>
    <source>
        <strain evidence="3">NZE10 / CBS 128990</strain>
    </source>
</reference>
<organism evidence="2 3">
    <name type="scientific">Dothistroma septosporum (strain NZE10 / CBS 128990)</name>
    <name type="common">Red band needle blight fungus</name>
    <name type="synonym">Mycosphaerella pini</name>
    <dbReference type="NCBI Taxonomy" id="675120"/>
    <lineage>
        <taxon>Eukaryota</taxon>
        <taxon>Fungi</taxon>
        <taxon>Dikarya</taxon>
        <taxon>Ascomycota</taxon>
        <taxon>Pezizomycotina</taxon>
        <taxon>Dothideomycetes</taxon>
        <taxon>Dothideomycetidae</taxon>
        <taxon>Mycosphaerellales</taxon>
        <taxon>Mycosphaerellaceae</taxon>
        <taxon>Dothistroma</taxon>
    </lineage>
</organism>
<reference evidence="2 3" key="2">
    <citation type="journal article" date="2012" name="PLoS Pathog.">
        <title>Diverse lifestyles and strategies of plant pathogenesis encoded in the genomes of eighteen Dothideomycetes fungi.</title>
        <authorList>
            <person name="Ohm R.A."/>
            <person name="Feau N."/>
            <person name="Henrissat B."/>
            <person name="Schoch C.L."/>
            <person name="Horwitz B.A."/>
            <person name="Barry K.W."/>
            <person name="Condon B.J."/>
            <person name="Copeland A.C."/>
            <person name="Dhillon B."/>
            <person name="Glaser F."/>
            <person name="Hesse C.N."/>
            <person name="Kosti I."/>
            <person name="LaButti K."/>
            <person name="Lindquist E.A."/>
            <person name="Lucas S."/>
            <person name="Salamov A.A."/>
            <person name="Bradshaw R.E."/>
            <person name="Ciuffetti L."/>
            <person name="Hamelin R.C."/>
            <person name="Kema G.H.J."/>
            <person name="Lawrence C."/>
            <person name="Scott J.A."/>
            <person name="Spatafora J.W."/>
            <person name="Turgeon B.G."/>
            <person name="de Wit P.J.G.M."/>
            <person name="Zhong S."/>
            <person name="Goodwin S.B."/>
            <person name="Grigoriev I.V."/>
        </authorList>
    </citation>
    <scope>NUCLEOTIDE SEQUENCE [LARGE SCALE GENOMIC DNA]</scope>
    <source>
        <strain evidence="3">NZE10 / CBS 128990</strain>
    </source>
</reference>
<proteinExistence type="predicted"/>
<dbReference type="Proteomes" id="UP000016933">
    <property type="component" value="Unassembled WGS sequence"/>
</dbReference>
<protein>
    <submittedName>
        <fullName evidence="2">Uncharacterized protein</fullName>
    </submittedName>
</protein>
<evidence type="ECO:0000313" key="3">
    <source>
        <dbReference type="Proteomes" id="UP000016933"/>
    </source>
</evidence>
<gene>
    <name evidence="2" type="ORF">DOTSEDRAFT_56411</name>
</gene>
<sequence length="109" mass="11944">RIACANSSILVLNLPQDYGILPFASPSSATIGSLWVCPVVFRHLEHRYEDETALVQGTLRLVRGLQVRLSIKKGLHTIRSCAGRSAASSRGSSYSYRVWSQSSSLGRSH</sequence>
<dbReference type="AlphaFoldDB" id="N1PCV5"/>
<keyword evidence="3" id="KW-1185">Reference proteome</keyword>